<dbReference type="EMBL" id="CAJVQC010144333">
    <property type="protein sequence ID" value="CAG8844863.1"/>
    <property type="molecule type" value="Genomic_DNA"/>
</dbReference>
<feature type="non-terminal residue" evidence="1">
    <location>
        <position position="125"/>
    </location>
</feature>
<dbReference type="Proteomes" id="UP000789920">
    <property type="component" value="Unassembled WGS sequence"/>
</dbReference>
<comment type="caution">
    <text evidence="1">The sequence shown here is derived from an EMBL/GenBank/DDBJ whole genome shotgun (WGS) entry which is preliminary data.</text>
</comment>
<organism evidence="1 2">
    <name type="scientific">Racocetra persica</name>
    <dbReference type="NCBI Taxonomy" id="160502"/>
    <lineage>
        <taxon>Eukaryota</taxon>
        <taxon>Fungi</taxon>
        <taxon>Fungi incertae sedis</taxon>
        <taxon>Mucoromycota</taxon>
        <taxon>Glomeromycotina</taxon>
        <taxon>Glomeromycetes</taxon>
        <taxon>Diversisporales</taxon>
        <taxon>Gigasporaceae</taxon>
        <taxon>Racocetra</taxon>
    </lineage>
</organism>
<protein>
    <submittedName>
        <fullName evidence="1">7615_t:CDS:1</fullName>
    </submittedName>
</protein>
<reference evidence="1" key="1">
    <citation type="submission" date="2021-06" db="EMBL/GenBank/DDBJ databases">
        <authorList>
            <person name="Kallberg Y."/>
            <person name="Tangrot J."/>
            <person name="Rosling A."/>
        </authorList>
    </citation>
    <scope>NUCLEOTIDE SEQUENCE</scope>
    <source>
        <strain evidence="1">MA461A</strain>
    </source>
</reference>
<name>A0ACA9SQI5_9GLOM</name>
<evidence type="ECO:0000313" key="2">
    <source>
        <dbReference type="Proteomes" id="UP000789920"/>
    </source>
</evidence>
<gene>
    <name evidence="1" type="ORF">RPERSI_LOCUS33393</name>
</gene>
<accession>A0ACA9SQI5</accession>
<evidence type="ECO:0000313" key="1">
    <source>
        <dbReference type="EMBL" id="CAG8844863.1"/>
    </source>
</evidence>
<proteinExistence type="predicted"/>
<keyword evidence="2" id="KW-1185">Reference proteome</keyword>
<sequence length="125" mass="14990">MVCEHFGQPEATKSKDQKKKTTTKRVGYTWQINLSCPEKKNPNKVIYISKLINKHQNHELDQARYNFQENQIRKALEEKYYVKVYMPVLRQVIQQFHPKSCDQANNASKLYEELLNKKEADPRWY</sequence>